<keyword evidence="3" id="KW-0731">Sigma factor</keyword>
<evidence type="ECO:0000259" key="7">
    <source>
        <dbReference type="Pfam" id="PF04542"/>
    </source>
</evidence>
<feature type="region of interest" description="Disordered" evidence="6">
    <location>
        <begin position="155"/>
        <end position="174"/>
    </location>
</feature>
<dbReference type="InterPro" id="IPR014284">
    <property type="entry name" value="RNA_pol_sigma-70_dom"/>
</dbReference>
<evidence type="ECO:0000256" key="4">
    <source>
        <dbReference type="ARBA" id="ARBA00023125"/>
    </source>
</evidence>
<dbReference type="InterPro" id="IPR039425">
    <property type="entry name" value="RNA_pol_sigma-70-like"/>
</dbReference>
<keyword evidence="10" id="KW-1185">Reference proteome</keyword>
<protein>
    <submittedName>
        <fullName evidence="9">Sigma-70 family RNA polymerase sigma factor</fullName>
    </submittedName>
</protein>
<dbReference type="CDD" id="cd06171">
    <property type="entry name" value="Sigma70_r4"/>
    <property type="match status" value="1"/>
</dbReference>
<dbReference type="InterPro" id="IPR007627">
    <property type="entry name" value="RNA_pol_sigma70_r2"/>
</dbReference>
<reference evidence="9 10" key="1">
    <citation type="journal article" date="2022" name="Front. Microbiol.">
        <title>High genomic differentiation and limited gene flow indicate recent cryptic speciation within the genus Laspinema (cyanobacteria).</title>
        <authorList>
            <person name="Stanojkovic A."/>
            <person name="Skoupy S."/>
            <person name="Skaloud P."/>
            <person name="Dvorak P."/>
        </authorList>
    </citation>
    <scope>NUCLEOTIDE SEQUENCE [LARGE SCALE GENOMIC DNA]</scope>
    <source>
        <strain evidence="9 10">D3b</strain>
    </source>
</reference>
<comment type="caution">
    <text evidence="9">The sequence shown here is derived from an EMBL/GenBank/DDBJ whole genome shotgun (WGS) entry which is preliminary data.</text>
</comment>
<dbReference type="PANTHER" id="PTHR43133:SF8">
    <property type="entry name" value="RNA POLYMERASE SIGMA FACTOR HI_1459-RELATED"/>
    <property type="match status" value="1"/>
</dbReference>
<evidence type="ECO:0000313" key="10">
    <source>
        <dbReference type="Proteomes" id="UP001525961"/>
    </source>
</evidence>
<evidence type="ECO:0000256" key="1">
    <source>
        <dbReference type="ARBA" id="ARBA00010641"/>
    </source>
</evidence>
<gene>
    <name evidence="9" type="ORF">NG792_19140</name>
</gene>
<proteinExistence type="inferred from homology"/>
<dbReference type="InterPro" id="IPR013249">
    <property type="entry name" value="RNA_pol_sigma70_r4_t2"/>
</dbReference>
<keyword evidence="5" id="KW-0804">Transcription</keyword>
<dbReference type="EMBL" id="JAMXFA010000028">
    <property type="protein sequence ID" value="MCT7979838.1"/>
    <property type="molecule type" value="Genomic_DNA"/>
</dbReference>
<comment type="similarity">
    <text evidence="1">Belongs to the sigma-70 factor family. ECF subfamily.</text>
</comment>
<dbReference type="SUPFAM" id="SSF88659">
    <property type="entry name" value="Sigma3 and sigma4 domains of RNA polymerase sigma factors"/>
    <property type="match status" value="1"/>
</dbReference>
<accession>A0ABT2NAV3</accession>
<dbReference type="NCBIfam" id="TIGR02937">
    <property type="entry name" value="sigma70-ECF"/>
    <property type="match status" value="1"/>
</dbReference>
<evidence type="ECO:0000259" key="8">
    <source>
        <dbReference type="Pfam" id="PF08281"/>
    </source>
</evidence>
<dbReference type="Gene3D" id="1.10.10.10">
    <property type="entry name" value="Winged helix-like DNA-binding domain superfamily/Winged helix DNA-binding domain"/>
    <property type="match status" value="1"/>
</dbReference>
<dbReference type="PANTHER" id="PTHR43133">
    <property type="entry name" value="RNA POLYMERASE ECF-TYPE SIGMA FACTO"/>
    <property type="match status" value="1"/>
</dbReference>
<dbReference type="InterPro" id="IPR013324">
    <property type="entry name" value="RNA_pol_sigma_r3/r4-like"/>
</dbReference>
<dbReference type="InterPro" id="IPR036388">
    <property type="entry name" value="WH-like_DNA-bd_sf"/>
</dbReference>
<dbReference type="Pfam" id="PF08281">
    <property type="entry name" value="Sigma70_r4_2"/>
    <property type="match status" value="1"/>
</dbReference>
<evidence type="ECO:0000256" key="3">
    <source>
        <dbReference type="ARBA" id="ARBA00023082"/>
    </source>
</evidence>
<evidence type="ECO:0000256" key="2">
    <source>
        <dbReference type="ARBA" id="ARBA00023015"/>
    </source>
</evidence>
<evidence type="ECO:0000313" key="9">
    <source>
        <dbReference type="EMBL" id="MCT7979838.1"/>
    </source>
</evidence>
<dbReference type="Proteomes" id="UP001525961">
    <property type="component" value="Unassembled WGS sequence"/>
</dbReference>
<feature type="domain" description="RNA polymerase sigma factor 70 region 4 type 2" evidence="8">
    <location>
        <begin position="93"/>
        <end position="141"/>
    </location>
</feature>
<dbReference type="Pfam" id="PF04542">
    <property type="entry name" value="Sigma70_r2"/>
    <property type="match status" value="1"/>
</dbReference>
<keyword evidence="4" id="KW-0238">DNA-binding</keyword>
<dbReference type="SUPFAM" id="SSF88946">
    <property type="entry name" value="Sigma2 domain of RNA polymerase sigma factors"/>
    <property type="match status" value="1"/>
</dbReference>
<dbReference type="InterPro" id="IPR013325">
    <property type="entry name" value="RNA_pol_sigma_r2"/>
</dbReference>
<sequence length="195" mass="22230">MNGNLADAEDALSQAMLKAWEKIRDYASTISNVKAWLTQLTHNLCVDILRQRNRGVRSVENLETINATEDERLATQYHTPDQTLMQQELADTIRGAIGALPLRLRQPFILYLDEELSYREIAVRLGISYDNVRKRISQARAILRKQLNEYLPQTHSKVLQSPKRKKSRKTALPEAFVGETLPRSGEVENEIGSCL</sequence>
<evidence type="ECO:0000256" key="5">
    <source>
        <dbReference type="ARBA" id="ARBA00023163"/>
    </source>
</evidence>
<feature type="domain" description="RNA polymerase sigma-70 region 2" evidence="7">
    <location>
        <begin position="2"/>
        <end position="54"/>
    </location>
</feature>
<organism evidence="9 10">
    <name type="scientific">Laspinema olomoucense D3b</name>
    <dbReference type="NCBI Taxonomy" id="2953688"/>
    <lineage>
        <taxon>Bacteria</taxon>
        <taxon>Bacillati</taxon>
        <taxon>Cyanobacteriota</taxon>
        <taxon>Cyanophyceae</taxon>
        <taxon>Oscillatoriophycideae</taxon>
        <taxon>Oscillatoriales</taxon>
        <taxon>Laspinemataceae</taxon>
        <taxon>Laspinema</taxon>
        <taxon>Laspinema olomoucense</taxon>
    </lineage>
</organism>
<evidence type="ECO:0000256" key="6">
    <source>
        <dbReference type="SAM" id="MobiDB-lite"/>
    </source>
</evidence>
<name>A0ABT2NAV3_9CYAN</name>
<keyword evidence="2" id="KW-0805">Transcription regulation</keyword>
<dbReference type="Gene3D" id="1.10.1740.10">
    <property type="match status" value="1"/>
</dbReference>